<evidence type="ECO:0000256" key="7">
    <source>
        <dbReference type="ARBA" id="ARBA00030776"/>
    </source>
</evidence>
<feature type="region of interest" description="Disordered" evidence="8">
    <location>
        <begin position="23"/>
        <end position="43"/>
    </location>
</feature>
<dbReference type="NCBIfam" id="NF001261">
    <property type="entry name" value="PRK00226.1-2"/>
    <property type="match status" value="1"/>
</dbReference>
<dbReference type="PIRSF" id="PIRSF006092">
    <property type="entry name" value="GreA_GreB"/>
    <property type="match status" value="1"/>
</dbReference>
<dbReference type="InterPro" id="IPR028624">
    <property type="entry name" value="Tscrpt_elong_fac_GreA/B"/>
</dbReference>
<dbReference type="FunFam" id="1.10.287.180:FF:000001">
    <property type="entry name" value="Transcription elongation factor GreA"/>
    <property type="match status" value="1"/>
</dbReference>
<dbReference type="HAMAP" id="MF_00105">
    <property type="entry name" value="GreA_GreB"/>
    <property type="match status" value="1"/>
</dbReference>
<proteinExistence type="inferred from homology"/>
<sequence length="160" mass="17584">MSNVSYYTKEGLKKLRDDLNHLKDVERPKASQAIGEARDKGDLSENAEYDAAKEAQGLLEMKISKMEETLSNARLIDESQLDTSKVLVLSTVKLKNQNNGMDMSYTLVAESEADLKTGKISVSSPIGKGLLGKKVGDTAEITVPNGKLTFEILEITRKLH</sequence>
<dbReference type="Gene3D" id="3.10.50.30">
    <property type="entry name" value="Transcription elongation factor, GreA/GreB, C-terminal domain"/>
    <property type="match status" value="1"/>
</dbReference>
<accession>A0A0F9LRU1</accession>
<dbReference type="InterPro" id="IPR006359">
    <property type="entry name" value="Tscrpt_elong_fac_GreA"/>
</dbReference>
<evidence type="ECO:0000256" key="3">
    <source>
        <dbReference type="ARBA" id="ARBA00023015"/>
    </source>
</evidence>
<evidence type="ECO:0000256" key="5">
    <source>
        <dbReference type="ARBA" id="ARBA00023163"/>
    </source>
</evidence>
<dbReference type="SUPFAM" id="SSF54534">
    <property type="entry name" value="FKBP-like"/>
    <property type="match status" value="1"/>
</dbReference>
<dbReference type="Pfam" id="PF03449">
    <property type="entry name" value="GreA_GreB_N"/>
    <property type="match status" value="1"/>
</dbReference>
<dbReference type="NCBIfam" id="NF001263">
    <property type="entry name" value="PRK00226.1-4"/>
    <property type="match status" value="1"/>
</dbReference>
<dbReference type="GO" id="GO:0070063">
    <property type="term" value="F:RNA polymerase binding"/>
    <property type="evidence" value="ECO:0007669"/>
    <property type="project" value="InterPro"/>
</dbReference>
<comment type="caution">
    <text evidence="11">The sequence shown here is derived from an EMBL/GenBank/DDBJ whole genome shotgun (WGS) entry which is preliminary data.</text>
</comment>
<dbReference type="InterPro" id="IPR022691">
    <property type="entry name" value="Tscrpt_elong_fac_GreA/B_N"/>
</dbReference>
<keyword evidence="4" id="KW-0238">DNA-binding</keyword>
<evidence type="ECO:0000313" key="11">
    <source>
        <dbReference type="EMBL" id="KKM58814.1"/>
    </source>
</evidence>
<dbReference type="SUPFAM" id="SSF46557">
    <property type="entry name" value="GreA transcript cleavage protein, N-terminal domain"/>
    <property type="match status" value="1"/>
</dbReference>
<dbReference type="EMBL" id="LAZR01011811">
    <property type="protein sequence ID" value="KKM58814.1"/>
    <property type="molecule type" value="Genomic_DNA"/>
</dbReference>
<dbReference type="GO" id="GO:0003677">
    <property type="term" value="F:DNA binding"/>
    <property type="evidence" value="ECO:0007669"/>
    <property type="project" value="UniProtKB-KW"/>
</dbReference>
<dbReference type="GO" id="GO:0032784">
    <property type="term" value="P:regulation of DNA-templated transcription elongation"/>
    <property type="evidence" value="ECO:0007669"/>
    <property type="project" value="InterPro"/>
</dbReference>
<dbReference type="PANTHER" id="PTHR30437:SF4">
    <property type="entry name" value="TRANSCRIPTION ELONGATION FACTOR GREA"/>
    <property type="match status" value="1"/>
</dbReference>
<keyword evidence="5" id="KW-0804">Transcription</keyword>
<dbReference type="NCBIfam" id="TIGR01462">
    <property type="entry name" value="greA"/>
    <property type="match status" value="1"/>
</dbReference>
<evidence type="ECO:0000259" key="10">
    <source>
        <dbReference type="Pfam" id="PF03449"/>
    </source>
</evidence>
<dbReference type="InterPro" id="IPR001437">
    <property type="entry name" value="Tscrpt_elong_fac_GreA/B_C"/>
</dbReference>
<reference evidence="11" key="1">
    <citation type="journal article" date="2015" name="Nature">
        <title>Complex archaea that bridge the gap between prokaryotes and eukaryotes.</title>
        <authorList>
            <person name="Spang A."/>
            <person name="Saw J.H."/>
            <person name="Jorgensen S.L."/>
            <person name="Zaremba-Niedzwiedzka K."/>
            <person name="Martijn J."/>
            <person name="Lind A.E."/>
            <person name="van Eijk R."/>
            <person name="Schleper C."/>
            <person name="Guy L."/>
            <person name="Ettema T.J."/>
        </authorList>
    </citation>
    <scope>NUCLEOTIDE SEQUENCE</scope>
</reference>
<protein>
    <recommendedName>
        <fullName evidence="2">Transcription elongation factor GreA</fullName>
    </recommendedName>
    <alternativeName>
        <fullName evidence="7">Transcript cleavage factor GreA</fullName>
    </alternativeName>
</protein>
<evidence type="ECO:0000256" key="6">
    <source>
        <dbReference type="ARBA" id="ARBA00024916"/>
    </source>
</evidence>
<dbReference type="GO" id="GO:0006354">
    <property type="term" value="P:DNA-templated transcription elongation"/>
    <property type="evidence" value="ECO:0007669"/>
    <property type="project" value="TreeGrafter"/>
</dbReference>
<feature type="domain" description="Transcription elongation factor GreA/GreB C-terminal" evidence="9">
    <location>
        <begin position="83"/>
        <end position="156"/>
    </location>
</feature>
<evidence type="ECO:0000256" key="8">
    <source>
        <dbReference type="SAM" id="MobiDB-lite"/>
    </source>
</evidence>
<evidence type="ECO:0000259" key="9">
    <source>
        <dbReference type="Pfam" id="PF01272"/>
    </source>
</evidence>
<gene>
    <name evidence="11" type="ORF">LCGC14_1548890</name>
</gene>
<organism evidence="11">
    <name type="scientific">marine sediment metagenome</name>
    <dbReference type="NCBI Taxonomy" id="412755"/>
    <lineage>
        <taxon>unclassified sequences</taxon>
        <taxon>metagenomes</taxon>
        <taxon>ecological metagenomes</taxon>
    </lineage>
</organism>
<dbReference type="InterPro" id="IPR036953">
    <property type="entry name" value="GreA/GreB_C_sf"/>
</dbReference>
<dbReference type="InterPro" id="IPR018151">
    <property type="entry name" value="TF_GreA/GreB_CS"/>
</dbReference>
<evidence type="ECO:0000256" key="4">
    <source>
        <dbReference type="ARBA" id="ARBA00023125"/>
    </source>
</evidence>
<comment type="function">
    <text evidence="6">Necessary for efficient RNA polymerase transcription elongation past template-encoded arresting sites. The arresting sites in DNA have the property of trapping a certain fraction of elongating RNA polymerases that pass through, resulting in locked ternary complexes. Cleavage of the nascent transcript by cleavage factors such as GreA or GreB allows the resumption of elongation from the new 3'terminus. GreA releases sequences of 2 to 3 nucleotides.</text>
</comment>
<dbReference type="AlphaFoldDB" id="A0A0F9LRU1"/>
<dbReference type="Gene3D" id="1.10.287.180">
    <property type="entry name" value="Transcription elongation factor, GreA/GreB, N-terminal domain"/>
    <property type="match status" value="1"/>
</dbReference>
<keyword evidence="3" id="KW-0805">Transcription regulation</keyword>
<dbReference type="PANTHER" id="PTHR30437">
    <property type="entry name" value="TRANSCRIPTION ELONGATION FACTOR GREA"/>
    <property type="match status" value="1"/>
</dbReference>
<comment type="similarity">
    <text evidence="1">Belongs to the GreA/GreB family.</text>
</comment>
<dbReference type="Pfam" id="PF01272">
    <property type="entry name" value="GreA_GreB"/>
    <property type="match status" value="1"/>
</dbReference>
<dbReference type="FunFam" id="3.10.50.30:FF:000001">
    <property type="entry name" value="Transcription elongation factor GreA"/>
    <property type="match status" value="1"/>
</dbReference>
<dbReference type="InterPro" id="IPR036805">
    <property type="entry name" value="Tscrpt_elong_fac_GreA/B_N_sf"/>
</dbReference>
<evidence type="ECO:0000256" key="1">
    <source>
        <dbReference type="ARBA" id="ARBA00008213"/>
    </source>
</evidence>
<dbReference type="PROSITE" id="PS00830">
    <property type="entry name" value="GREAB_2"/>
    <property type="match status" value="1"/>
</dbReference>
<feature type="domain" description="Transcription elongation factor GreA/GreB N-terminal" evidence="10">
    <location>
        <begin position="6"/>
        <end position="74"/>
    </location>
</feature>
<dbReference type="InterPro" id="IPR023459">
    <property type="entry name" value="Tscrpt_elong_fac_GreA/B_fam"/>
</dbReference>
<evidence type="ECO:0000256" key="2">
    <source>
        <dbReference type="ARBA" id="ARBA00013729"/>
    </source>
</evidence>
<name>A0A0F9LRU1_9ZZZZ</name>